<evidence type="ECO:0000313" key="1">
    <source>
        <dbReference type="EMBL" id="GBL94150.1"/>
    </source>
</evidence>
<comment type="caution">
    <text evidence="1">The sequence shown here is derived from an EMBL/GenBank/DDBJ whole genome shotgun (WGS) entry which is preliminary data.</text>
</comment>
<keyword evidence="2" id="KW-1185">Reference proteome</keyword>
<dbReference type="EMBL" id="BGPR01000100">
    <property type="protein sequence ID" value="GBL94150.1"/>
    <property type="molecule type" value="Genomic_DNA"/>
</dbReference>
<reference evidence="1 2" key="1">
    <citation type="journal article" date="2019" name="Sci. Rep.">
        <title>Orb-weaving spider Araneus ventricosus genome elucidates the spidroin gene catalogue.</title>
        <authorList>
            <person name="Kono N."/>
            <person name="Nakamura H."/>
            <person name="Ohtoshi R."/>
            <person name="Moran D.A.P."/>
            <person name="Shinohara A."/>
            <person name="Yoshida Y."/>
            <person name="Fujiwara M."/>
            <person name="Mori M."/>
            <person name="Tomita M."/>
            <person name="Arakawa K."/>
        </authorList>
    </citation>
    <scope>NUCLEOTIDE SEQUENCE [LARGE SCALE GENOMIC DNA]</scope>
</reference>
<accession>A0A4Y2BPM2</accession>
<dbReference type="Proteomes" id="UP000499080">
    <property type="component" value="Unassembled WGS sequence"/>
</dbReference>
<evidence type="ECO:0000313" key="2">
    <source>
        <dbReference type="Proteomes" id="UP000499080"/>
    </source>
</evidence>
<proteinExistence type="predicted"/>
<name>A0A4Y2BPM2_ARAVE</name>
<protein>
    <submittedName>
        <fullName evidence="1">Uncharacterized protein</fullName>
    </submittedName>
</protein>
<sequence>MFGLQCASRTNYLSVFCNTPIQEPYSLSMGQLSCMGSIAPGDYLLRCCRDFESFWRLNRLRWGISREQFKGNVTFDSSSNGQLSTAANLSYARSSFNWLINVVTLMATLQLC</sequence>
<organism evidence="1 2">
    <name type="scientific">Araneus ventricosus</name>
    <name type="common">Orbweaver spider</name>
    <name type="synonym">Epeira ventricosa</name>
    <dbReference type="NCBI Taxonomy" id="182803"/>
    <lineage>
        <taxon>Eukaryota</taxon>
        <taxon>Metazoa</taxon>
        <taxon>Ecdysozoa</taxon>
        <taxon>Arthropoda</taxon>
        <taxon>Chelicerata</taxon>
        <taxon>Arachnida</taxon>
        <taxon>Araneae</taxon>
        <taxon>Araneomorphae</taxon>
        <taxon>Entelegynae</taxon>
        <taxon>Araneoidea</taxon>
        <taxon>Araneidae</taxon>
        <taxon>Araneus</taxon>
    </lineage>
</organism>
<gene>
    <name evidence="1" type="ORF">AVEN_163481_1</name>
</gene>
<dbReference type="AlphaFoldDB" id="A0A4Y2BPM2"/>